<dbReference type="Pfam" id="PF02301">
    <property type="entry name" value="HORMA"/>
    <property type="match status" value="1"/>
</dbReference>
<dbReference type="InterPro" id="IPR036570">
    <property type="entry name" value="HORMA_dom_sf"/>
</dbReference>
<dbReference type="AlphaFoldDB" id="A0A8J2WRC2"/>
<dbReference type="Gene3D" id="3.30.900.10">
    <property type="entry name" value="HORMA domain"/>
    <property type="match status" value="1"/>
</dbReference>
<protein>
    <recommendedName>
        <fullName evidence="1">HORMA domain-containing protein</fullName>
    </recommendedName>
</protein>
<proteinExistence type="predicted"/>
<dbReference type="InterPro" id="IPR003511">
    <property type="entry name" value="HORMA_dom"/>
</dbReference>
<evidence type="ECO:0000259" key="1">
    <source>
        <dbReference type="PROSITE" id="PS50815"/>
    </source>
</evidence>
<evidence type="ECO:0000313" key="2">
    <source>
        <dbReference type="EMBL" id="CAH0365647.1"/>
    </source>
</evidence>
<feature type="domain" description="HORMA" evidence="1">
    <location>
        <begin position="5"/>
        <end position="204"/>
    </location>
</feature>
<gene>
    <name evidence="2" type="ORF">PECAL_1P20960</name>
</gene>
<keyword evidence="3" id="KW-1185">Reference proteome</keyword>
<dbReference type="OrthoDB" id="21254at2759"/>
<name>A0A8J2WRC2_9STRA</name>
<dbReference type="Proteomes" id="UP000789595">
    <property type="component" value="Unassembled WGS sequence"/>
</dbReference>
<dbReference type="SUPFAM" id="SSF56019">
    <property type="entry name" value="The spindle assembly checkpoint protein mad2"/>
    <property type="match status" value="1"/>
</dbReference>
<dbReference type="GO" id="GO:0016035">
    <property type="term" value="C:zeta DNA polymerase complex"/>
    <property type="evidence" value="ECO:0007669"/>
    <property type="project" value="TreeGrafter"/>
</dbReference>
<dbReference type="PROSITE" id="PS50815">
    <property type="entry name" value="HORMA"/>
    <property type="match status" value="1"/>
</dbReference>
<sequence length="209" mass="22625">MADAATRARHLCDFLEVATHTILKERNLYPAEIFSDRRCFGVPVSMARHPDVEAYVKKTLKSVEPLLAAGSVEAVVIAVTDGTHGEPVEKFVFRVDPTGPPPSDAVGGPHDVADAVESTEYSLRALLARLALLDTKLPPVREDAAWRLLLWMRDGYDASQILADPAAARLVDATRDLSASAIKDASLVPVKTVATPLAHFELYVECEGP</sequence>
<organism evidence="2 3">
    <name type="scientific">Pelagomonas calceolata</name>
    <dbReference type="NCBI Taxonomy" id="35677"/>
    <lineage>
        <taxon>Eukaryota</taxon>
        <taxon>Sar</taxon>
        <taxon>Stramenopiles</taxon>
        <taxon>Ochrophyta</taxon>
        <taxon>Pelagophyceae</taxon>
        <taxon>Pelagomonadales</taxon>
        <taxon>Pelagomonadaceae</taxon>
        <taxon>Pelagomonas</taxon>
    </lineage>
</organism>
<accession>A0A8J2WRC2</accession>
<dbReference type="InterPro" id="IPR045091">
    <property type="entry name" value="Mad2-like"/>
</dbReference>
<reference evidence="2" key="1">
    <citation type="submission" date="2021-11" db="EMBL/GenBank/DDBJ databases">
        <authorList>
            <consortium name="Genoscope - CEA"/>
            <person name="William W."/>
        </authorList>
    </citation>
    <scope>NUCLEOTIDE SEQUENCE</scope>
</reference>
<comment type="caution">
    <text evidence="2">The sequence shown here is derived from an EMBL/GenBank/DDBJ whole genome shotgun (WGS) entry which is preliminary data.</text>
</comment>
<dbReference type="PANTHER" id="PTHR11842">
    <property type="entry name" value="MITOTIC SPINDLE ASSEMBLY CHECKPOINT PROTEIN MAD2"/>
    <property type="match status" value="1"/>
</dbReference>
<dbReference type="PANTHER" id="PTHR11842:SF10">
    <property type="entry name" value="MITOTIC SPINDLE ASSEMBLY CHECKPOINT PROTEIN MAD2B"/>
    <property type="match status" value="1"/>
</dbReference>
<evidence type="ECO:0000313" key="3">
    <source>
        <dbReference type="Proteomes" id="UP000789595"/>
    </source>
</evidence>
<dbReference type="EMBL" id="CAKKNE010000001">
    <property type="protein sequence ID" value="CAH0365647.1"/>
    <property type="molecule type" value="Genomic_DNA"/>
</dbReference>